<keyword evidence="6" id="KW-0902">Two-component regulatory system</keyword>
<evidence type="ECO:0000259" key="13">
    <source>
        <dbReference type="PROSITE" id="PS50885"/>
    </source>
</evidence>
<dbReference type="SMART" id="SM00304">
    <property type="entry name" value="HAMP"/>
    <property type="match status" value="1"/>
</dbReference>
<keyword evidence="9" id="KW-0812">Transmembrane</keyword>
<keyword evidence="5 14" id="KW-0418">Kinase</keyword>
<dbReference type="InterPro" id="IPR050351">
    <property type="entry name" value="BphY/WalK/GraS-like"/>
</dbReference>
<dbReference type="CDD" id="cd00075">
    <property type="entry name" value="HATPase"/>
    <property type="match status" value="1"/>
</dbReference>
<dbReference type="Gene3D" id="6.10.340.10">
    <property type="match status" value="1"/>
</dbReference>
<dbReference type="FunFam" id="1.10.287.130:FF:000001">
    <property type="entry name" value="Two-component sensor histidine kinase"/>
    <property type="match status" value="1"/>
</dbReference>
<gene>
    <name evidence="14" type="primary">sasA_253</name>
    <name evidence="14" type="ORF">SDC9_97995</name>
</gene>
<evidence type="ECO:0000256" key="7">
    <source>
        <dbReference type="ARBA" id="ARBA00023136"/>
    </source>
</evidence>
<dbReference type="SUPFAM" id="SSF55874">
    <property type="entry name" value="ATPase domain of HSP90 chaperone/DNA topoisomerase II/histidine kinase"/>
    <property type="match status" value="1"/>
</dbReference>
<evidence type="ECO:0000256" key="5">
    <source>
        <dbReference type="ARBA" id="ARBA00022777"/>
    </source>
</evidence>
<dbReference type="SUPFAM" id="SSF158472">
    <property type="entry name" value="HAMP domain-like"/>
    <property type="match status" value="1"/>
</dbReference>
<evidence type="ECO:0000256" key="6">
    <source>
        <dbReference type="ARBA" id="ARBA00023012"/>
    </source>
</evidence>
<feature type="domain" description="HAMP" evidence="13">
    <location>
        <begin position="155"/>
        <end position="207"/>
    </location>
</feature>
<dbReference type="Pfam" id="PF02518">
    <property type="entry name" value="HATPase_c"/>
    <property type="match status" value="1"/>
</dbReference>
<dbReference type="InterPro" id="IPR003594">
    <property type="entry name" value="HATPase_dom"/>
</dbReference>
<dbReference type="EC" id="2.7.13.3" evidence="2"/>
<dbReference type="InterPro" id="IPR036890">
    <property type="entry name" value="HATPase_C_sf"/>
</dbReference>
<comment type="catalytic activity">
    <reaction evidence="1">
        <text>ATP + protein L-histidine = ADP + protein N-phospho-L-histidine.</text>
        <dbReference type="EC" id="2.7.13.3"/>
    </reaction>
</comment>
<dbReference type="InterPro" id="IPR000700">
    <property type="entry name" value="PAS-assoc_C"/>
</dbReference>
<dbReference type="GO" id="GO:0016036">
    <property type="term" value="P:cellular response to phosphate starvation"/>
    <property type="evidence" value="ECO:0007669"/>
    <property type="project" value="TreeGrafter"/>
</dbReference>
<evidence type="ECO:0000313" key="14">
    <source>
        <dbReference type="EMBL" id="MPM51247.1"/>
    </source>
</evidence>
<feature type="domain" description="Histidine kinase" evidence="10">
    <location>
        <begin position="330"/>
        <end position="546"/>
    </location>
</feature>
<evidence type="ECO:0000256" key="2">
    <source>
        <dbReference type="ARBA" id="ARBA00012438"/>
    </source>
</evidence>
<feature type="transmembrane region" description="Helical" evidence="9">
    <location>
        <begin position="131"/>
        <end position="152"/>
    </location>
</feature>
<feature type="domain" description="PAS" evidence="11">
    <location>
        <begin position="212"/>
        <end position="248"/>
    </location>
</feature>
<evidence type="ECO:0000259" key="10">
    <source>
        <dbReference type="PROSITE" id="PS50109"/>
    </source>
</evidence>
<evidence type="ECO:0000256" key="9">
    <source>
        <dbReference type="SAM" id="Phobius"/>
    </source>
</evidence>
<name>A0A645ADZ0_9ZZZZ</name>
<proteinExistence type="predicted"/>
<dbReference type="CDD" id="cd00082">
    <property type="entry name" value="HisKA"/>
    <property type="match status" value="1"/>
</dbReference>
<sequence length="596" mass="66369">MANLEPEAEVTRQIYEEYKNGFMTEEAFQRLIEKQTLSSESAILISDALGKILIVRNIGSTVEMQDFGEYYRAEMQNVLRGQTVENNDLELLNGETAVSVGIPVRDTDGNVTGGILIIKQIKRIQSAFNQLNNVLTGTIFAILPVVMLLVAFSTNRLSKPLHDMSNAAIEMSKGRFNVRANEKASGEIGILARALNTLCDNLAQTIYQLQSEKRQLNQLLSSFTDGVAAIDNIGCLTHYNPALMKMFGAVEVKVPMDLVPDATIWEMFREVYDSLEPASMHYSLPNERALWITIVPVTDEAGECTGVVGLFKDVTDLERLEKTRRDYVANVSHELRTPLTAVRGLLEPLSDGMITDEETKQRYYRIMLREVIRLSRLITDMLELSRLQSGTEHMEVHAVNLEELLQDTRQNYLNEAAQRGIQLNLELDPIPFAMTDEDRVEQLLVILLDNAMHYTPEGGSITIGAAQTAGDRILVSVTDTGCGIEPEDLSHIFERFFKTDKSRREGGTGLGLSIAKQIVDKLGENIFVESSLGEGTSFHFTVKKYISNAIALGPVGAGAVIEQDSAQNGAKQERSSQDAPYEVIQRKPHDKKPKKR</sequence>
<dbReference type="SMART" id="SM00388">
    <property type="entry name" value="HisKA"/>
    <property type="match status" value="1"/>
</dbReference>
<dbReference type="FunFam" id="3.30.565.10:FF:000006">
    <property type="entry name" value="Sensor histidine kinase WalK"/>
    <property type="match status" value="1"/>
</dbReference>
<evidence type="ECO:0000256" key="8">
    <source>
        <dbReference type="SAM" id="MobiDB-lite"/>
    </source>
</evidence>
<dbReference type="PROSITE" id="PS50113">
    <property type="entry name" value="PAC"/>
    <property type="match status" value="1"/>
</dbReference>
<dbReference type="InterPro" id="IPR004358">
    <property type="entry name" value="Sig_transdc_His_kin-like_C"/>
</dbReference>
<dbReference type="GO" id="GO:0005886">
    <property type="term" value="C:plasma membrane"/>
    <property type="evidence" value="ECO:0007669"/>
    <property type="project" value="TreeGrafter"/>
</dbReference>
<dbReference type="InterPro" id="IPR036097">
    <property type="entry name" value="HisK_dim/P_sf"/>
</dbReference>
<dbReference type="SMART" id="SM00387">
    <property type="entry name" value="HATPase_c"/>
    <property type="match status" value="1"/>
</dbReference>
<dbReference type="Pfam" id="PF00672">
    <property type="entry name" value="HAMP"/>
    <property type="match status" value="1"/>
</dbReference>
<dbReference type="PROSITE" id="PS50885">
    <property type="entry name" value="HAMP"/>
    <property type="match status" value="1"/>
</dbReference>
<evidence type="ECO:0000259" key="12">
    <source>
        <dbReference type="PROSITE" id="PS50113"/>
    </source>
</evidence>
<organism evidence="14">
    <name type="scientific">bioreactor metagenome</name>
    <dbReference type="NCBI Taxonomy" id="1076179"/>
    <lineage>
        <taxon>unclassified sequences</taxon>
        <taxon>metagenomes</taxon>
        <taxon>ecological metagenomes</taxon>
    </lineage>
</organism>
<dbReference type="AlphaFoldDB" id="A0A645ADZ0"/>
<dbReference type="CDD" id="cd06225">
    <property type="entry name" value="HAMP"/>
    <property type="match status" value="1"/>
</dbReference>
<dbReference type="Gene3D" id="3.30.450.20">
    <property type="entry name" value="PAS domain"/>
    <property type="match status" value="1"/>
</dbReference>
<dbReference type="InterPro" id="IPR003661">
    <property type="entry name" value="HisK_dim/P_dom"/>
</dbReference>
<dbReference type="PROSITE" id="PS50112">
    <property type="entry name" value="PAS"/>
    <property type="match status" value="1"/>
</dbReference>
<comment type="caution">
    <text evidence="14">The sequence shown here is derived from an EMBL/GenBank/DDBJ whole genome shotgun (WGS) entry which is preliminary data.</text>
</comment>
<keyword evidence="3" id="KW-0597">Phosphoprotein</keyword>
<dbReference type="InterPro" id="IPR035965">
    <property type="entry name" value="PAS-like_dom_sf"/>
</dbReference>
<evidence type="ECO:0000256" key="4">
    <source>
        <dbReference type="ARBA" id="ARBA00022679"/>
    </source>
</evidence>
<evidence type="ECO:0000256" key="1">
    <source>
        <dbReference type="ARBA" id="ARBA00000085"/>
    </source>
</evidence>
<feature type="domain" description="PAC" evidence="12">
    <location>
        <begin position="273"/>
        <end position="326"/>
    </location>
</feature>
<dbReference type="GO" id="GO:0000155">
    <property type="term" value="F:phosphorelay sensor kinase activity"/>
    <property type="evidence" value="ECO:0007669"/>
    <property type="project" value="InterPro"/>
</dbReference>
<dbReference type="InterPro" id="IPR000014">
    <property type="entry name" value="PAS"/>
</dbReference>
<feature type="region of interest" description="Disordered" evidence="8">
    <location>
        <begin position="563"/>
        <end position="596"/>
    </location>
</feature>
<dbReference type="Gene3D" id="3.30.565.10">
    <property type="entry name" value="Histidine kinase-like ATPase, C-terminal domain"/>
    <property type="match status" value="1"/>
</dbReference>
<dbReference type="PANTHER" id="PTHR45453:SF1">
    <property type="entry name" value="PHOSPHATE REGULON SENSOR PROTEIN PHOR"/>
    <property type="match status" value="1"/>
</dbReference>
<keyword evidence="4 14" id="KW-0808">Transferase</keyword>
<dbReference type="SUPFAM" id="SSF47384">
    <property type="entry name" value="Homodimeric domain of signal transducing histidine kinase"/>
    <property type="match status" value="1"/>
</dbReference>
<feature type="compositionally biased region" description="Basic residues" evidence="8">
    <location>
        <begin position="586"/>
        <end position="596"/>
    </location>
</feature>
<reference evidence="14" key="1">
    <citation type="submission" date="2019-08" db="EMBL/GenBank/DDBJ databases">
        <authorList>
            <person name="Kucharzyk K."/>
            <person name="Murdoch R.W."/>
            <person name="Higgins S."/>
            <person name="Loffler F."/>
        </authorList>
    </citation>
    <scope>NUCLEOTIDE SEQUENCE</scope>
</reference>
<accession>A0A645ADZ0</accession>
<keyword evidence="9" id="KW-1133">Transmembrane helix</keyword>
<dbReference type="EMBL" id="VSSQ01013326">
    <property type="protein sequence ID" value="MPM51247.1"/>
    <property type="molecule type" value="Genomic_DNA"/>
</dbReference>
<dbReference type="SUPFAM" id="SSF55785">
    <property type="entry name" value="PYP-like sensor domain (PAS domain)"/>
    <property type="match status" value="1"/>
</dbReference>
<protein>
    <recommendedName>
        <fullName evidence="2">histidine kinase</fullName>
        <ecNumber evidence="2">2.7.13.3</ecNumber>
    </recommendedName>
</protein>
<dbReference type="Pfam" id="PF00512">
    <property type="entry name" value="HisKA"/>
    <property type="match status" value="1"/>
</dbReference>
<dbReference type="InterPro" id="IPR005467">
    <property type="entry name" value="His_kinase_dom"/>
</dbReference>
<dbReference type="PRINTS" id="PR00344">
    <property type="entry name" value="BCTRLSENSOR"/>
</dbReference>
<dbReference type="Gene3D" id="1.10.287.130">
    <property type="match status" value="1"/>
</dbReference>
<evidence type="ECO:0000259" key="11">
    <source>
        <dbReference type="PROSITE" id="PS50112"/>
    </source>
</evidence>
<evidence type="ECO:0000256" key="3">
    <source>
        <dbReference type="ARBA" id="ARBA00022553"/>
    </source>
</evidence>
<dbReference type="PROSITE" id="PS50109">
    <property type="entry name" value="HIS_KIN"/>
    <property type="match status" value="1"/>
</dbReference>
<dbReference type="InterPro" id="IPR003660">
    <property type="entry name" value="HAMP_dom"/>
</dbReference>
<keyword evidence="7 9" id="KW-0472">Membrane</keyword>
<dbReference type="CDD" id="cd00130">
    <property type="entry name" value="PAS"/>
    <property type="match status" value="1"/>
</dbReference>
<dbReference type="GO" id="GO:0004721">
    <property type="term" value="F:phosphoprotein phosphatase activity"/>
    <property type="evidence" value="ECO:0007669"/>
    <property type="project" value="TreeGrafter"/>
</dbReference>
<dbReference type="PANTHER" id="PTHR45453">
    <property type="entry name" value="PHOSPHATE REGULON SENSOR PROTEIN PHOR"/>
    <property type="match status" value="1"/>
</dbReference>